<dbReference type="WBParaSite" id="TCONS_00006330.p1">
    <property type="protein sequence ID" value="TCONS_00006330.p1"/>
    <property type="gene ID" value="XLOC_004485"/>
</dbReference>
<dbReference type="Gene3D" id="3.40.50.1820">
    <property type="entry name" value="alpha/beta hydrolase"/>
    <property type="match status" value="1"/>
</dbReference>
<evidence type="ECO:0000256" key="1">
    <source>
        <dbReference type="SAM" id="Phobius"/>
    </source>
</evidence>
<dbReference type="GO" id="GO:0005789">
    <property type="term" value="C:endoplasmic reticulum membrane"/>
    <property type="evidence" value="ECO:0007669"/>
    <property type="project" value="TreeGrafter"/>
</dbReference>
<feature type="transmembrane region" description="Helical" evidence="1">
    <location>
        <begin position="26"/>
        <end position="45"/>
    </location>
</feature>
<dbReference type="GO" id="GO:0052651">
    <property type="term" value="P:monoacylglycerol catabolic process"/>
    <property type="evidence" value="ECO:0007669"/>
    <property type="project" value="TreeGrafter"/>
</dbReference>
<dbReference type="InterPro" id="IPR022742">
    <property type="entry name" value="Hydrolase_4"/>
</dbReference>
<accession>A0A0K0DXB7</accession>
<dbReference type="PANTHER" id="PTHR12277:SF194">
    <property type="entry name" value="FI04476P"/>
    <property type="match status" value="1"/>
</dbReference>
<evidence type="ECO:0000313" key="4">
    <source>
        <dbReference type="WBParaSite" id="SSTP_0000188200.1"/>
    </source>
</evidence>
<evidence type="ECO:0000313" key="5">
    <source>
        <dbReference type="WBParaSite" id="TCONS_00006330.p1"/>
    </source>
</evidence>
<name>A0A0K0DXB7_STRER</name>
<keyword evidence="3" id="KW-1185">Reference proteome</keyword>
<dbReference type="PANTHER" id="PTHR12277">
    <property type="entry name" value="ALPHA/BETA HYDROLASE DOMAIN-CONTAINING PROTEIN"/>
    <property type="match status" value="1"/>
</dbReference>
<reference evidence="4" key="1">
    <citation type="submission" date="2015-08" db="UniProtKB">
        <authorList>
            <consortium name="WormBaseParasite"/>
        </authorList>
    </citation>
    <scope>IDENTIFICATION</scope>
</reference>
<proteinExistence type="predicted"/>
<dbReference type="Pfam" id="PF12146">
    <property type="entry name" value="Hydrolase_4"/>
    <property type="match status" value="1"/>
</dbReference>
<sequence length="350" mass="39987">MDGKIVYHLKTNYFDDLKNTVKKTTIVAGICVALSYPILPILCYFSPKTIQQFVFGCYASKSNDITNLKKNGIKSKGRNFYLQNKKGLRIGLYHIFPISSMFPNAKNNNNEKYFEEALKSFNDPIILYCHGIIGDRGKNNRVNIYNQMSSWNYHVIALDYFGFGDSDGEASEESCVESIVIAVEYLYSFVGSNFFVWGHSFGTSVLLNALNVLDTKGIVPLGCFLESPFNNCYDSMKNDWKYKIYSWIPYIDNIMLKPIKKSGLICNSSLYIQTINCPIQIFHADDDLIVPVELCQDLYQHAIDANRDVEIKIFSEKLGHENIYKAKDLGEIVAKFESKCLNKRINQNKL</sequence>
<keyword evidence="1" id="KW-0812">Transmembrane</keyword>
<dbReference type="AlphaFoldDB" id="A0A0K0DXB7"/>
<dbReference type="InterPro" id="IPR029058">
    <property type="entry name" value="AB_hydrolase_fold"/>
</dbReference>
<keyword evidence="1" id="KW-1133">Transmembrane helix</keyword>
<keyword evidence="1" id="KW-0472">Membrane</keyword>
<evidence type="ECO:0000313" key="3">
    <source>
        <dbReference type="Proteomes" id="UP000035681"/>
    </source>
</evidence>
<dbReference type="STRING" id="6248.A0A0K0DXB7"/>
<evidence type="ECO:0000259" key="2">
    <source>
        <dbReference type="Pfam" id="PF12146"/>
    </source>
</evidence>
<dbReference type="GO" id="GO:0047372">
    <property type="term" value="F:monoacylglycerol lipase activity"/>
    <property type="evidence" value="ECO:0007669"/>
    <property type="project" value="TreeGrafter"/>
</dbReference>
<organism evidence="4">
    <name type="scientific">Strongyloides stercoralis</name>
    <name type="common">Threadworm</name>
    <dbReference type="NCBI Taxonomy" id="6248"/>
    <lineage>
        <taxon>Eukaryota</taxon>
        <taxon>Metazoa</taxon>
        <taxon>Ecdysozoa</taxon>
        <taxon>Nematoda</taxon>
        <taxon>Chromadorea</taxon>
        <taxon>Rhabditida</taxon>
        <taxon>Tylenchina</taxon>
        <taxon>Panagrolaimomorpha</taxon>
        <taxon>Strongyloidoidea</taxon>
        <taxon>Strongyloididae</taxon>
        <taxon>Strongyloides</taxon>
    </lineage>
</organism>
<dbReference type="SUPFAM" id="SSF53474">
    <property type="entry name" value="alpha/beta-Hydrolases"/>
    <property type="match status" value="1"/>
</dbReference>
<feature type="domain" description="Serine aminopeptidase S33" evidence="2">
    <location>
        <begin position="125"/>
        <end position="228"/>
    </location>
</feature>
<dbReference type="GO" id="GO:0004622">
    <property type="term" value="F:phosphatidylcholine lysophospholipase activity"/>
    <property type="evidence" value="ECO:0007669"/>
    <property type="project" value="TreeGrafter"/>
</dbReference>
<dbReference type="GO" id="GO:0006660">
    <property type="term" value="P:phosphatidylserine catabolic process"/>
    <property type="evidence" value="ECO:0007669"/>
    <property type="project" value="TreeGrafter"/>
</dbReference>
<protein>
    <submittedName>
        <fullName evidence="5">2-arachidonoylglycerol hydrolase ABHD12</fullName>
    </submittedName>
    <submittedName>
        <fullName evidence="4">Lysophosphatidylserine lipase ABHD12</fullName>
    </submittedName>
</protein>
<dbReference type="Proteomes" id="UP000035681">
    <property type="component" value="Unplaced"/>
</dbReference>
<dbReference type="WBParaSite" id="SSTP_0000188200.1">
    <property type="protein sequence ID" value="SSTP_0000188200.1"/>
    <property type="gene ID" value="SSTP_0000188200"/>
</dbReference>